<dbReference type="PANTHER" id="PTHR43316:SF3">
    <property type="entry name" value="HALOACID DEHALOGENASE, TYPE II (AFU_ORTHOLOGUE AFUA_2G07750)-RELATED"/>
    <property type="match status" value="1"/>
</dbReference>
<dbReference type="InterPro" id="IPR023214">
    <property type="entry name" value="HAD_sf"/>
</dbReference>
<dbReference type="PANTHER" id="PTHR43316">
    <property type="entry name" value="HYDROLASE, HALOACID DELAHOGENASE-RELATED"/>
    <property type="match status" value="1"/>
</dbReference>
<protein>
    <submittedName>
        <fullName evidence="2">HAD family hydrolase</fullName>
    </submittedName>
</protein>
<organism evidence="2 3">
    <name type="scientific">Pandoraea commovens</name>
    <dbReference type="NCBI Taxonomy" id="2508289"/>
    <lineage>
        <taxon>Bacteria</taxon>
        <taxon>Pseudomonadati</taxon>
        <taxon>Pseudomonadota</taxon>
        <taxon>Betaproteobacteria</taxon>
        <taxon>Burkholderiales</taxon>
        <taxon>Burkholderiaceae</taxon>
        <taxon>Pandoraea</taxon>
    </lineage>
</organism>
<reference evidence="2" key="1">
    <citation type="submission" date="2022-08" db="EMBL/GenBank/DDBJ databases">
        <title>Multi-unit outbreak of Pandoraea commovens among non-cystic fibrosis intensive care patients from 2019 to 2021 in Berlin, Germany.</title>
        <authorList>
            <person name="Menzel P."/>
        </authorList>
    </citation>
    <scope>NUCLEOTIDE SEQUENCE</scope>
    <source>
        <strain evidence="2">LB-19-202-79</strain>
    </source>
</reference>
<dbReference type="InterPro" id="IPR051540">
    <property type="entry name" value="S-2-haloacid_dehalogenase"/>
</dbReference>
<dbReference type="EMBL" id="CP102780">
    <property type="protein sequence ID" value="UVA79995.1"/>
    <property type="molecule type" value="Genomic_DNA"/>
</dbReference>
<keyword evidence="3" id="KW-1185">Reference proteome</keyword>
<dbReference type="InterPro" id="IPR036412">
    <property type="entry name" value="HAD-like_sf"/>
</dbReference>
<dbReference type="SFLD" id="SFLDS00003">
    <property type="entry name" value="Haloacid_Dehalogenase"/>
    <property type="match status" value="1"/>
</dbReference>
<dbReference type="Pfam" id="PF00702">
    <property type="entry name" value="Hydrolase"/>
    <property type="match status" value="1"/>
</dbReference>
<keyword evidence="1 2" id="KW-0378">Hydrolase</keyword>
<dbReference type="SUPFAM" id="SSF56784">
    <property type="entry name" value="HAD-like"/>
    <property type="match status" value="1"/>
</dbReference>
<dbReference type="GO" id="GO:0016787">
    <property type="term" value="F:hydrolase activity"/>
    <property type="evidence" value="ECO:0007669"/>
    <property type="project" value="UniProtKB-KW"/>
</dbReference>
<dbReference type="SFLD" id="SFLDG01129">
    <property type="entry name" value="C1.5:_HAD__Beta-PGM__Phosphata"/>
    <property type="match status" value="1"/>
</dbReference>
<dbReference type="Gene3D" id="3.40.50.1000">
    <property type="entry name" value="HAD superfamily/HAD-like"/>
    <property type="match status" value="1"/>
</dbReference>
<dbReference type="RefSeq" id="WP_257959167.1">
    <property type="nucleotide sequence ID" value="NZ_CP102780.1"/>
</dbReference>
<name>A0ABY5QHJ1_9BURK</name>
<evidence type="ECO:0000256" key="1">
    <source>
        <dbReference type="ARBA" id="ARBA00022801"/>
    </source>
</evidence>
<accession>A0ABY5QHJ1</accession>
<evidence type="ECO:0000313" key="2">
    <source>
        <dbReference type="EMBL" id="UVA79995.1"/>
    </source>
</evidence>
<proteinExistence type="predicted"/>
<sequence>MRAVIFDLFGTLVEIKTPRYPYRKLLRWIRQSGTSLTPDDAKRIMSQPVSLADAAELFGAAPPAAQLAAWETDLQTELSAMCVFPDTLPALARLRSTGYCIGLCSNLAAPYAAPAKALLPELDVYAWSFQIGAIKPDPQVYEYLVYELQCRPSDILFIGDSLHADFDGPSEFGMKARLLNRTGNGTLLELLEAAL</sequence>
<dbReference type="Proteomes" id="UP001058980">
    <property type="component" value="Chromosome"/>
</dbReference>
<evidence type="ECO:0000313" key="3">
    <source>
        <dbReference type="Proteomes" id="UP001058980"/>
    </source>
</evidence>
<gene>
    <name evidence="2" type="ORF">NTU39_02890</name>
</gene>